<keyword evidence="9" id="KW-1185">Reference proteome</keyword>
<protein>
    <submittedName>
        <fullName evidence="8">FMN-dependent oxidoreductase, nitrilotriacetate monooxygenase family</fullName>
    </submittedName>
</protein>
<dbReference type="Pfam" id="PF00296">
    <property type="entry name" value="Bac_luciferase"/>
    <property type="match status" value="1"/>
</dbReference>
<keyword evidence="2 6" id="KW-0288">FMN</keyword>
<dbReference type="PIRSF" id="PIRSF000337">
    <property type="entry name" value="NTA_MOA"/>
    <property type="match status" value="1"/>
</dbReference>
<evidence type="ECO:0000256" key="3">
    <source>
        <dbReference type="ARBA" id="ARBA00023002"/>
    </source>
</evidence>
<dbReference type="InterPro" id="IPR016215">
    <property type="entry name" value="NTA_MOA"/>
</dbReference>
<evidence type="ECO:0000256" key="6">
    <source>
        <dbReference type="PIRSR" id="PIRSR000337-1"/>
    </source>
</evidence>
<organism evidence="8 9">
    <name type="scientific">Hyphomicrobium facile</name>
    <dbReference type="NCBI Taxonomy" id="51670"/>
    <lineage>
        <taxon>Bacteria</taxon>
        <taxon>Pseudomonadati</taxon>
        <taxon>Pseudomonadota</taxon>
        <taxon>Alphaproteobacteria</taxon>
        <taxon>Hyphomicrobiales</taxon>
        <taxon>Hyphomicrobiaceae</taxon>
        <taxon>Hyphomicrobium</taxon>
    </lineage>
</organism>
<dbReference type="NCBIfam" id="TIGR03860">
    <property type="entry name" value="FMN_nitrolo"/>
    <property type="match status" value="1"/>
</dbReference>
<accession>A0A1I7NWE9</accession>
<feature type="binding site" evidence="6">
    <location>
        <position position="54"/>
    </location>
    <ligand>
        <name>FMN</name>
        <dbReference type="ChEBI" id="CHEBI:58210"/>
    </ligand>
</feature>
<dbReference type="GO" id="GO:0004497">
    <property type="term" value="F:monooxygenase activity"/>
    <property type="evidence" value="ECO:0007669"/>
    <property type="project" value="UniProtKB-KW"/>
</dbReference>
<feature type="domain" description="Luciferase-like" evidence="7">
    <location>
        <begin position="30"/>
        <end position="388"/>
    </location>
</feature>
<evidence type="ECO:0000256" key="4">
    <source>
        <dbReference type="ARBA" id="ARBA00023033"/>
    </source>
</evidence>
<dbReference type="OrthoDB" id="9779442at2"/>
<dbReference type="SUPFAM" id="SSF51679">
    <property type="entry name" value="Bacterial luciferase-like"/>
    <property type="match status" value="1"/>
</dbReference>
<evidence type="ECO:0000256" key="1">
    <source>
        <dbReference type="ARBA" id="ARBA00022630"/>
    </source>
</evidence>
<evidence type="ECO:0000256" key="5">
    <source>
        <dbReference type="ARBA" id="ARBA00033748"/>
    </source>
</evidence>
<dbReference type="AlphaFoldDB" id="A0A1I7NWE9"/>
<proteinExistence type="inferred from homology"/>
<dbReference type="InterPro" id="IPR036661">
    <property type="entry name" value="Luciferase-like_sf"/>
</dbReference>
<dbReference type="EMBL" id="FPCH01000004">
    <property type="protein sequence ID" value="SFV38933.1"/>
    <property type="molecule type" value="Genomic_DNA"/>
</dbReference>
<dbReference type="STRING" id="51670.SAMN04488557_3950"/>
<feature type="binding site" evidence="6">
    <location>
        <position position="155"/>
    </location>
    <ligand>
        <name>FMN</name>
        <dbReference type="ChEBI" id="CHEBI:58210"/>
    </ligand>
</feature>
<reference evidence="9" key="1">
    <citation type="submission" date="2016-10" db="EMBL/GenBank/DDBJ databases">
        <authorList>
            <person name="Varghese N."/>
            <person name="Submissions S."/>
        </authorList>
    </citation>
    <scope>NUCLEOTIDE SEQUENCE [LARGE SCALE GENOMIC DNA]</scope>
    <source>
        <strain evidence="9">DSM 1565</strain>
    </source>
</reference>
<evidence type="ECO:0000313" key="9">
    <source>
        <dbReference type="Proteomes" id="UP000199423"/>
    </source>
</evidence>
<feature type="binding site" evidence="6">
    <location>
        <position position="101"/>
    </location>
    <ligand>
        <name>FMN</name>
        <dbReference type="ChEBI" id="CHEBI:58210"/>
    </ligand>
</feature>
<evidence type="ECO:0000256" key="2">
    <source>
        <dbReference type="ARBA" id="ARBA00022643"/>
    </source>
</evidence>
<dbReference type="RefSeq" id="WP_092869441.1">
    <property type="nucleotide sequence ID" value="NZ_FPCH01000004.1"/>
</dbReference>
<feature type="binding site" evidence="6">
    <location>
        <position position="226"/>
    </location>
    <ligand>
        <name>FMN</name>
        <dbReference type="ChEBI" id="CHEBI:58210"/>
    </ligand>
</feature>
<dbReference type="PANTHER" id="PTHR30011:SF16">
    <property type="entry name" value="C2H2 FINGER DOMAIN TRANSCRIPTION FACTOR (EUROFUNG)-RELATED"/>
    <property type="match status" value="1"/>
</dbReference>
<evidence type="ECO:0000259" key="7">
    <source>
        <dbReference type="Pfam" id="PF00296"/>
    </source>
</evidence>
<gene>
    <name evidence="8" type="ORF">SAMN04488557_3950</name>
</gene>
<keyword evidence="1 6" id="KW-0285">Flavoprotein</keyword>
<dbReference type="InterPro" id="IPR011251">
    <property type="entry name" value="Luciferase-like_dom"/>
</dbReference>
<dbReference type="PANTHER" id="PTHR30011">
    <property type="entry name" value="ALKANESULFONATE MONOOXYGENASE-RELATED"/>
    <property type="match status" value="1"/>
</dbReference>
<dbReference type="InterPro" id="IPR051260">
    <property type="entry name" value="Diverse_substr_monoxygenases"/>
</dbReference>
<dbReference type="Proteomes" id="UP000199423">
    <property type="component" value="Unassembled WGS sequence"/>
</dbReference>
<name>A0A1I7NWE9_9HYPH</name>
<evidence type="ECO:0000313" key="8">
    <source>
        <dbReference type="EMBL" id="SFV38933.1"/>
    </source>
</evidence>
<keyword evidence="3" id="KW-0560">Oxidoreductase</keyword>
<sequence>MSSKKFHLGWFTNFTPDEWNEPFSNGGNSWDGKFHIEMAQSLDRAGFDFIMLEDKLAIPEAYGGSFEVYLKHALGMAPKHDPVPLATLLAASTKNLGVVATMSTLGYPPFLLARLCSTIDHLAGGRFGWNIVTSAENAAAQNFGLDRLPPREERYERAHEYMDLVFKLFDSWEDGAIVRDRASGTYADFKKVHKIDFEGKYFKSRGPLNTARSPQGRPTLLQAGGSPTGRDFAAQYADAVIAVGGGVAGMKEYRDDIRARAKKHGRNPDDIKVMFLVTPVLGETEREARDRHERITQAPGFIEQNLALISAITDIDFKKFDLEKPLPERLVTNGEQGSLDMFQQWGTSKTLRQLVVEASGGICASIELVGTPDQVADQMGEANEQVGGDGFLITTPSLCTNRRHIAEVTDGLVPALQRRGLVRDGYTHKTLRENLRAF</sequence>
<dbReference type="GO" id="GO:0016705">
    <property type="term" value="F:oxidoreductase activity, acting on paired donors, with incorporation or reduction of molecular oxygen"/>
    <property type="evidence" value="ECO:0007669"/>
    <property type="project" value="InterPro"/>
</dbReference>
<keyword evidence="4 8" id="KW-0503">Monooxygenase</keyword>
<comment type="similarity">
    <text evidence="5">Belongs to the NtaA/SnaA/DszA monooxygenase family.</text>
</comment>
<dbReference type="Gene3D" id="3.20.20.30">
    <property type="entry name" value="Luciferase-like domain"/>
    <property type="match status" value="1"/>
</dbReference>